<dbReference type="InterPro" id="IPR029063">
    <property type="entry name" value="SAM-dependent_MTases_sf"/>
</dbReference>
<dbReference type="SMART" id="SM00823">
    <property type="entry name" value="PKS_PP"/>
    <property type="match status" value="1"/>
</dbReference>
<dbReference type="InterPro" id="IPR000873">
    <property type="entry name" value="AMP-dep_synth/lig_dom"/>
</dbReference>
<dbReference type="FunFam" id="3.40.50.980:FF:000001">
    <property type="entry name" value="Non-ribosomal peptide synthetase"/>
    <property type="match status" value="1"/>
</dbReference>
<dbReference type="PROSITE" id="PS50075">
    <property type="entry name" value="CARRIER"/>
    <property type="match status" value="1"/>
</dbReference>
<dbReference type="SMR" id="A0A100JKL7"/>
<dbReference type="InterPro" id="IPR045851">
    <property type="entry name" value="AMP-bd_C_sf"/>
</dbReference>
<evidence type="ECO:0000256" key="1">
    <source>
        <dbReference type="ARBA" id="ARBA00001957"/>
    </source>
</evidence>
<dbReference type="InterPro" id="IPR020806">
    <property type="entry name" value="PKS_PP-bd"/>
</dbReference>
<dbReference type="SUPFAM" id="SSF56801">
    <property type="entry name" value="Acetyl-CoA synthetase-like"/>
    <property type="match status" value="1"/>
</dbReference>
<reference evidence="8 9" key="2">
    <citation type="journal article" date="2016" name="Genome Announc.">
        <title>Draft Genome Sequences of Streptomyces scabiei S58, Streptomyces turgidiscabies T45, and Streptomyces acidiscabies a10, the Pathogens of Potato Common Scab, Isolated in Japan.</title>
        <authorList>
            <person name="Tomihama T."/>
            <person name="Nishi Y."/>
            <person name="Sakai M."/>
            <person name="Ikenaga M."/>
            <person name="Okubo T."/>
            <person name="Ikeda S."/>
        </authorList>
    </citation>
    <scope>NUCLEOTIDE SEQUENCE [LARGE SCALE GENOMIC DNA]</scope>
    <source>
        <strain evidence="8 9">S58</strain>
    </source>
</reference>
<feature type="region of interest" description="Disordered" evidence="6">
    <location>
        <begin position="851"/>
        <end position="881"/>
    </location>
</feature>
<dbReference type="GO" id="GO:0017000">
    <property type="term" value="P:antibiotic biosynthetic process"/>
    <property type="evidence" value="ECO:0007669"/>
    <property type="project" value="UniProtKB-ARBA"/>
</dbReference>
<dbReference type="GeneID" id="79930757"/>
<dbReference type="Pfam" id="PF00501">
    <property type="entry name" value="AMP-binding"/>
    <property type="match status" value="1"/>
</dbReference>
<dbReference type="InterPro" id="IPR036736">
    <property type="entry name" value="ACP-like_sf"/>
</dbReference>
<dbReference type="InterPro" id="IPR023213">
    <property type="entry name" value="CAT-like_dom_sf"/>
</dbReference>
<feature type="region of interest" description="Disordered" evidence="6">
    <location>
        <begin position="917"/>
        <end position="936"/>
    </location>
</feature>
<name>A0A100JKL7_STRSC</name>
<evidence type="ECO:0000256" key="5">
    <source>
        <dbReference type="ARBA" id="ARBA00022737"/>
    </source>
</evidence>
<dbReference type="SUPFAM" id="SSF52777">
    <property type="entry name" value="CoA-dependent acyltransferases"/>
    <property type="match status" value="2"/>
</dbReference>
<sequence length="1458" mass="157306">MSHLTGEDLPEGALATTWPSLLEARVADTPDAIALVAGDTALTYAQFNARANRLARWLKYLGAGPERSVGLVLGRSADFFLCATAVLKCGAAYLPLDPNYPVERLSFMARDAAPVVLVTTSDVRGDLLGQLPTGSLVVLDDEATEDVLRRLPDHDMEDGERLEPLRPASPAYIIYTSGSTGIPKGVVVTHQGVASLIATQRRRLAVTGASRVLAFSSPSFDASFWEMSMALLAGAALVVGRPGRLLPDAELAALIADHGVTHVTLPPSVAGALGPDMLPPSVTLVVAGEACPAALVQRWRPHRTMVNAYGPTESTVCATMSDPLADDVAPPVGRAVDGTRIHVLDDRLAPVVPGAVGEIYIAGHSLARGYLERPGLTAQRFVADPFGPAGSRMYRSGDLGRWTRSGDLEFVGRADDQVKVRGFRIEPGEIESVIAGCRGVRQAAVVLREDRPGEPYLAAYVIPENAAADEAAGEEPDGQLDAWRRLYDDLYGRADTADFGEDFSGWVSSYGGRPIEGMREWREQTVRQIRELAPRRVLEIGCGSGLLLSQLAGDCESYWGTDISGALIERLRGQVAERPGLADRVVLHQLSAHELGSLPSGGFDTVVLNSVIQYFPSGDYLFDLLREVSRLLVPGGAVFLGDVRNLRLLRTFHAGGLLAAATHTDTPQTVCAAIDRAMAQEKELLVDPEFFTTAVGALPGMTLESCTLKRGGYDNELSRYRYEVVLRKHAGPADDTGPTDDAGPVVRLRWDGEMASLADVADRLRRGKPERLCVTGIPNGRVAGEHAATLALFDRRPLHEVLSLGQAPAGVAPEDLRRLGAELGYRVDCTWSSEDDALIDASFTRAGALVPRPAPRTDAEPDGFSPARFTNRPAFARPDSQTMASLPGQVAAKLPAFMVPEVFVPLDRLPVTVNGKLDRGALPRPRRAAHASGRPPRTAREEVLAAIFADVLATADVTADSDFFAVGGNSLLATRLAAEVRRRLNTEMPLSWLFESPTVGALAARFDAGDEARPLPVPSEYASGSTAPLSAQQMQMWHEYRRSLCRDMFNVPLSQRLTGAVDAEALRAALADVVTRHVPLRTLVQDDGSGPCAVITEATADDIPWTETRTTPERLSEDLAHAARRHFDLETEIPLRAVLFTLGPDESVLLLVMHHIAADGWSFGPLLEDLVRAYRARTEGRAPQWEPLSFGYLDYVAWQRRLLGATDDPSDVALRQAEYWRKTLHGADDRPVLETDSPAPAQQDFAGRSLDLPLEVGGHRVLTAAAREHGVTVFMILHAALVALLARRGAGGDVTVVTAVAGRTDTQFEPLVGLFANTLALRTDTSGNPTFRELLDRVRVTDLGAYAHQDLLFERLADVPPPQVSLVLRTVAAPPADLPGLTISPGPRPASESARYPVLWTVEHLASAADGGTLRSHIQYQSGLLRDDTVVRLAQQYEVVLSLLLKDPDLRVQDLPLQ</sequence>
<dbReference type="GO" id="GO:0043041">
    <property type="term" value="P:amino acid activation for nonribosomal peptide biosynthetic process"/>
    <property type="evidence" value="ECO:0007669"/>
    <property type="project" value="TreeGrafter"/>
</dbReference>
<reference evidence="9" key="3">
    <citation type="submission" date="2016-02" db="EMBL/GenBank/DDBJ databases">
        <title>Draft genome of pathogenic Streptomyces sp. in Japan.</title>
        <authorList>
            <person name="Tomihama T."/>
            <person name="Ikenaga M."/>
            <person name="Sakai M."/>
            <person name="Okubo T."/>
            <person name="Ikeda S."/>
        </authorList>
    </citation>
    <scope>NUCLEOTIDE SEQUENCE [LARGE SCALE GENOMIC DNA]</scope>
    <source>
        <strain evidence="9">S58</strain>
    </source>
</reference>
<dbReference type="InterPro" id="IPR001242">
    <property type="entry name" value="Condensation_dom"/>
</dbReference>
<dbReference type="GO" id="GO:0005737">
    <property type="term" value="C:cytoplasm"/>
    <property type="evidence" value="ECO:0007669"/>
    <property type="project" value="TreeGrafter"/>
</dbReference>
<dbReference type="Gene3D" id="3.30.559.10">
    <property type="entry name" value="Chloramphenicol acetyltransferase-like domain"/>
    <property type="match status" value="1"/>
</dbReference>
<dbReference type="OrthoDB" id="2472181at2"/>
<comment type="similarity">
    <text evidence="2">Belongs to the ATP-dependent AMP-binding enzyme family.</text>
</comment>
<dbReference type="NCBIfam" id="TIGR01733">
    <property type="entry name" value="AA-adenyl-dom"/>
    <property type="match status" value="1"/>
</dbReference>
<dbReference type="Gene3D" id="3.40.50.150">
    <property type="entry name" value="Vaccinia Virus protein VP39"/>
    <property type="match status" value="1"/>
</dbReference>
<dbReference type="EMBL" id="BCMM01000005">
    <property type="protein sequence ID" value="GAQ61269.1"/>
    <property type="molecule type" value="Genomic_DNA"/>
</dbReference>
<dbReference type="GO" id="GO:0009403">
    <property type="term" value="P:toxin biosynthetic process"/>
    <property type="evidence" value="ECO:0007669"/>
    <property type="project" value="UniProtKB-ARBA"/>
</dbReference>
<dbReference type="Pfam" id="PF08242">
    <property type="entry name" value="Methyltransf_12"/>
    <property type="match status" value="1"/>
</dbReference>
<dbReference type="Pfam" id="PF00550">
    <property type="entry name" value="PP-binding"/>
    <property type="match status" value="1"/>
</dbReference>
<evidence type="ECO:0000256" key="6">
    <source>
        <dbReference type="SAM" id="MobiDB-lite"/>
    </source>
</evidence>
<dbReference type="Proteomes" id="UP000067448">
    <property type="component" value="Unassembled WGS sequence"/>
</dbReference>
<dbReference type="Gene3D" id="3.30.300.30">
    <property type="match status" value="2"/>
</dbReference>
<comment type="cofactor">
    <cofactor evidence="1">
        <name>pantetheine 4'-phosphate</name>
        <dbReference type="ChEBI" id="CHEBI:47942"/>
    </cofactor>
</comment>
<organism evidence="8 9">
    <name type="scientific">Streptomyces scabiei</name>
    <dbReference type="NCBI Taxonomy" id="1930"/>
    <lineage>
        <taxon>Bacteria</taxon>
        <taxon>Bacillati</taxon>
        <taxon>Actinomycetota</taxon>
        <taxon>Actinomycetes</taxon>
        <taxon>Kitasatosporales</taxon>
        <taxon>Streptomycetaceae</taxon>
        <taxon>Streptomyces</taxon>
    </lineage>
</organism>
<dbReference type="InterPro" id="IPR020845">
    <property type="entry name" value="AMP-binding_CS"/>
</dbReference>
<dbReference type="GO" id="GO:0031177">
    <property type="term" value="F:phosphopantetheine binding"/>
    <property type="evidence" value="ECO:0007669"/>
    <property type="project" value="InterPro"/>
</dbReference>
<gene>
    <name evidence="8" type="primary">txtA</name>
    <name evidence="8" type="ORF">SsS58_01618</name>
</gene>
<feature type="domain" description="Carrier" evidence="7">
    <location>
        <begin position="935"/>
        <end position="1010"/>
    </location>
</feature>
<evidence type="ECO:0000256" key="3">
    <source>
        <dbReference type="ARBA" id="ARBA00022450"/>
    </source>
</evidence>
<dbReference type="GO" id="GO:0072330">
    <property type="term" value="P:monocarboxylic acid biosynthetic process"/>
    <property type="evidence" value="ECO:0007669"/>
    <property type="project" value="UniProtKB-ARBA"/>
</dbReference>
<dbReference type="SUPFAM" id="SSF53335">
    <property type="entry name" value="S-adenosyl-L-methionine-dependent methyltransferases"/>
    <property type="match status" value="1"/>
</dbReference>
<dbReference type="InterPro" id="IPR006162">
    <property type="entry name" value="Ppantetheine_attach_site"/>
</dbReference>
<dbReference type="FunFam" id="3.40.50.12780:FF:000012">
    <property type="entry name" value="Non-ribosomal peptide synthetase"/>
    <property type="match status" value="1"/>
</dbReference>
<dbReference type="OMA" id="DDQYRQT"/>
<keyword evidence="5" id="KW-0677">Repeat</keyword>
<proteinExistence type="inferred from homology"/>
<dbReference type="CDD" id="cd02440">
    <property type="entry name" value="AdoMet_MTases"/>
    <property type="match status" value="1"/>
</dbReference>
<dbReference type="GO" id="GO:0003824">
    <property type="term" value="F:catalytic activity"/>
    <property type="evidence" value="ECO:0007669"/>
    <property type="project" value="InterPro"/>
</dbReference>
<dbReference type="InterPro" id="IPR029058">
    <property type="entry name" value="AB_hydrolase_fold"/>
</dbReference>
<dbReference type="Gene3D" id="3.40.50.1820">
    <property type="entry name" value="alpha/beta hydrolase"/>
    <property type="match status" value="1"/>
</dbReference>
<evidence type="ECO:0000259" key="7">
    <source>
        <dbReference type="PROSITE" id="PS50075"/>
    </source>
</evidence>
<evidence type="ECO:0000256" key="2">
    <source>
        <dbReference type="ARBA" id="ARBA00006432"/>
    </source>
</evidence>
<evidence type="ECO:0000313" key="8">
    <source>
        <dbReference type="EMBL" id="GAQ61269.1"/>
    </source>
</evidence>
<dbReference type="PROSITE" id="PS00012">
    <property type="entry name" value="PHOSPHOPANTETHEINE"/>
    <property type="match status" value="1"/>
</dbReference>
<comment type="caution">
    <text evidence="8">The sequence shown here is derived from an EMBL/GenBank/DDBJ whole genome shotgun (WGS) entry which is preliminary data.</text>
</comment>
<dbReference type="Gene3D" id="3.30.559.30">
    <property type="entry name" value="Nonribosomal peptide synthetase, condensation domain"/>
    <property type="match status" value="1"/>
</dbReference>
<dbReference type="PANTHER" id="PTHR45527">
    <property type="entry name" value="NONRIBOSOMAL PEPTIDE SYNTHETASE"/>
    <property type="match status" value="1"/>
</dbReference>
<dbReference type="RefSeq" id="WP_010350605.1">
    <property type="nucleotide sequence ID" value="NZ_BCMM01000005.1"/>
</dbReference>
<dbReference type="Gene3D" id="2.30.38.10">
    <property type="entry name" value="Luciferase, Domain 3"/>
    <property type="match status" value="1"/>
</dbReference>
<evidence type="ECO:0000256" key="4">
    <source>
        <dbReference type="ARBA" id="ARBA00022553"/>
    </source>
</evidence>
<dbReference type="PANTHER" id="PTHR45527:SF1">
    <property type="entry name" value="FATTY ACID SYNTHASE"/>
    <property type="match status" value="1"/>
</dbReference>
<keyword evidence="3" id="KW-0596">Phosphopantetheine</keyword>
<dbReference type="SUPFAM" id="SSF47336">
    <property type="entry name" value="ACP-like"/>
    <property type="match status" value="1"/>
</dbReference>
<dbReference type="FunFam" id="1.10.1200.10:FF:000016">
    <property type="entry name" value="Non-ribosomal peptide synthase"/>
    <property type="match status" value="1"/>
</dbReference>
<dbReference type="GO" id="GO:0008610">
    <property type="term" value="P:lipid biosynthetic process"/>
    <property type="evidence" value="ECO:0007669"/>
    <property type="project" value="UniProtKB-ARBA"/>
</dbReference>
<evidence type="ECO:0000313" key="9">
    <source>
        <dbReference type="Proteomes" id="UP000067448"/>
    </source>
</evidence>
<accession>A0A100JKL7</accession>
<dbReference type="InterPro" id="IPR013217">
    <property type="entry name" value="Methyltransf_12"/>
</dbReference>
<dbReference type="InterPro" id="IPR010071">
    <property type="entry name" value="AA_adenyl_dom"/>
</dbReference>
<dbReference type="Pfam" id="PF00668">
    <property type="entry name" value="Condensation"/>
    <property type="match status" value="1"/>
</dbReference>
<dbReference type="PROSITE" id="PS00455">
    <property type="entry name" value="AMP_BINDING"/>
    <property type="match status" value="1"/>
</dbReference>
<protein>
    <submittedName>
        <fullName evidence="8">Thaxtomin synthase A</fullName>
    </submittedName>
</protein>
<keyword evidence="4" id="KW-0597">Phosphoprotein</keyword>
<reference evidence="9" key="1">
    <citation type="submission" date="2015-11" db="EMBL/GenBank/DDBJ databases">
        <authorList>
            <consortium name="Cross-ministerial Strategic Innovation Promotion Program (SIP) consortium"/>
            <person name="Tomihama T."/>
            <person name="Ikenaga M."/>
            <person name="Sakai M."/>
            <person name="Okubo T."/>
            <person name="Ikeda S."/>
        </authorList>
    </citation>
    <scope>NUCLEOTIDE SEQUENCE [LARGE SCALE GENOMIC DNA]</scope>
    <source>
        <strain evidence="9">S58</strain>
    </source>
</reference>
<dbReference type="InterPro" id="IPR009081">
    <property type="entry name" value="PP-bd_ACP"/>
</dbReference>
<dbReference type="Gene3D" id="3.40.50.980">
    <property type="match status" value="2"/>
</dbReference>